<evidence type="ECO:0000313" key="2">
    <source>
        <dbReference type="Proteomes" id="UP000326837"/>
    </source>
</evidence>
<proteinExistence type="predicted"/>
<keyword evidence="2" id="KW-1185">Reference proteome</keyword>
<dbReference type="EMBL" id="AP021861">
    <property type="protein sequence ID" value="BBO32542.1"/>
    <property type="molecule type" value="Genomic_DNA"/>
</dbReference>
<accession>A0A5K7X9L2</accession>
<organism evidence="1 2">
    <name type="scientific">Lacipirellula parvula</name>
    <dbReference type="NCBI Taxonomy" id="2650471"/>
    <lineage>
        <taxon>Bacteria</taxon>
        <taxon>Pseudomonadati</taxon>
        <taxon>Planctomycetota</taxon>
        <taxon>Planctomycetia</taxon>
        <taxon>Pirellulales</taxon>
        <taxon>Lacipirellulaceae</taxon>
        <taxon>Lacipirellula</taxon>
    </lineage>
</organism>
<protein>
    <submittedName>
        <fullName evidence="1">Uncharacterized protein</fullName>
    </submittedName>
</protein>
<name>A0A5K7X9L2_9BACT</name>
<dbReference type="Proteomes" id="UP000326837">
    <property type="component" value="Chromosome"/>
</dbReference>
<evidence type="ECO:0000313" key="1">
    <source>
        <dbReference type="EMBL" id="BBO32542.1"/>
    </source>
</evidence>
<dbReference type="RefSeq" id="WP_152098491.1">
    <property type="nucleotide sequence ID" value="NZ_AP021861.1"/>
</dbReference>
<dbReference type="KEGG" id="lpav:PLANPX_2154"/>
<sequence length="231" mass="25801">MLDPRLTNIVKRREGHYEWLAHRSVKFHFSNAFSEGLVIQRLNGILDKLDKINGAPIPDRTLIWGFRGRLDDIPAVDKVVTLGTSNAVESGDERNPHLLALEAYDAQFGQPKSQRDEILEEAAAWQAKKDAEAARVRMESDPAWRNRHTTAGESYLLAHYTAVPESEYQLAEARLIAVNDPVAFSQADKAFKQRAAGLARQCAGCSQQRSGGAAKDGSSWRRRRSHCLPLL</sequence>
<dbReference type="AlphaFoldDB" id="A0A5K7X9L2"/>
<gene>
    <name evidence="1" type="ORF">PLANPX_2154</name>
</gene>
<reference evidence="2" key="1">
    <citation type="submission" date="2019-10" db="EMBL/GenBank/DDBJ databases">
        <title>Lacipirellula parvula gen. nov., sp. nov., representing a lineage of planctomycetes widespread in freshwater anoxic habitats, and description of the family Lacipirellulaceae.</title>
        <authorList>
            <person name="Dedysh S.N."/>
            <person name="Kulichevskaya I.S."/>
            <person name="Beletsky A.V."/>
            <person name="Rakitin A.L."/>
            <person name="Mardanov A.V."/>
            <person name="Ivanova A.A."/>
            <person name="Saltykova V.X."/>
            <person name="Rijpstra W.I.C."/>
            <person name="Sinninghe Damste J.S."/>
            <person name="Ravin N.V."/>
        </authorList>
    </citation>
    <scope>NUCLEOTIDE SEQUENCE [LARGE SCALE GENOMIC DNA]</scope>
    <source>
        <strain evidence="2">PX69</strain>
    </source>
</reference>